<feature type="region of interest" description="Disordered" evidence="1">
    <location>
        <begin position="596"/>
        <end position="616"/>
    </location>
</feature>
<dbReference type="AlphaFoldDB" id="A0A7R9P6P5"/>
<reference evidence="3" key="1">
    <citation type="submission" date="2020-11" db="EMBL/GenBank/DDBJ databases">
        <authorList>
            <person name="Tran Van P."/>
        </authorList>
    </citation>
    <scope>NUCLEOTIDE SEQUENCE</scope>
</reference>
<dbReference type="InterPro" id="IPR005135">
    <property type="entry name" value="Endo/exonuclease/phosphatase"/>
</dbReference>
<evidence type="ECO:0000313" key="3">
    <source>
        <dbReference type="EMBL" id="CAD7572090.1"/>
    </source>
</evidence>
<gene>
    <name evidence="3" type="ORF">TCMB3V08_LOCUS4748</name>
</gene>
<dbReference type="Pfam" id="PF14529">
    <property type="entry name" value="Exo_endo_phos_2"/>
    <property type="match status" value="1"/>
</dbReference>
<proteinExistence type="predicted"/>
<name>A0A7R9P6P5_TIMCA</name>
<feature type="region of interest" description="Disordered" evidence="1">
    <location>
        <begin position="391"/>
        <end position="427"/>
    </location>
</feature>
<dbReference type="PANTHER" id="PTHR33273:SF4">
    <property type="entry name" value="ENDONUCLEASE_EXONUCLEASE_PHOSPHATASE DOMAIN-CONTAINING PROTEIN"/>
    <property type="match status" value="1"/>
</dbReference>
<feature type="compositionally biased region" description="Polar residues" evidence="1">
    <location>
        <begin position="464"/>
        <end position="485"/>
    </location>
</feature>
<dbReference type="EMBL" id="OE180842">
    <property type="protein sequence ID" value="CAD7572090.1"/>
    <property type="molecule type" value="Genomic_DNA"/>
</dbReference>
<dbReference type="InterPro" id="IPR036691">
    <property type="entry name" value="Endo/exonu/phosph_ase_sf"/>
</dbReference>
<feature type="domain" description="Endonuclease/exonuclease/phosphatase" evidence="2">
    <location>
        <begin position="652"/>
        <end position="747"/>
    </location>
</feature>
<organism evidence="3">
    <name type="scientific">Timema californicum</name>
    <name type="common">California timema</name>
    <name type="synonym">Walking stick</name>
    <dbReference type="NCBI Taxonomy" id="61474"/>
    <lineage>
        <taxon>Eukaryota</taxon>
        <taxon>Metazoa</taxon>
        <taxon>Ecdysozoa</taxon>
        <taxon>Arthropoda</taxon>
        <taxon>Hexapoda</taxon>
        <taxon>Insecta</taxon>
        <taxon>Pterygota</taxon>
        <taxon>Neoptera</taxon>
        <taxon>Polyneoptera</taxon>
        <taxon>Phasmatodea</taxon>
        <taxon>Timematodea</taxon>
        <taxon>Timematoidea</taxon>
        <taxon>Timematidae</taxon>
        <taxon>Timema</taxon>
    </lineage>
</organism>
<evidence type="ECO:0000256" key="1">
    <source>
        <dbReference type="SAM" id="MobiDB-lite"/>
    </source>
</evidence>
<dbReference type="SUPFAM" id="SSF56219">
    <property type="entry name" value="DNase I-like"/>
    <property type="match status" value="1"/>
</dbReference>
<dbReference type="Gene3D" id="3.60.10.10">
    <property type="entry name" value="Endonuclease/exonuclease/phosphatase"/>
    <property type="match status" value="1"/>
</dbReference>
<dbReference type="GO" id="GO:0003824">
    <property type="term" value="F:catalytic activity"/>
    <property type="evidence" value="ECO:0007669"/>
    <property type="project" value="InterPro"/>
</dbReference>
<dbReference type="PANTHER" id="PTHR33273">
    <property type="entry name" value="DOMAIN-CONTAINING PROTEIN, PUTATIVE-RELATED"/>
    <property type="match status" value="1"/>
</dbReference>
<evidence type="ECO:0000259" key="2">
    <source>
        <dbReference type="Pfam" id="PF14529"/>
    </source>
</evidence>
<feature type="region of interest" description="Disordered" evidence="1">
    <location>
        <begin position="463"/>
        <end position="485"/>
    </location>
</feature>
<sequence>MIHNLYQSMSTSFVHLTRRWSPPMTHCNDPEYTNARLTDPLVDTPTYSRILRPARTCKPTSKPAGPLTSLSTTKTGGLVDIDNLVHLQIGLKSSKKILGSLPENNQDYDSERFQPLTIPVMKVVGSHVGRGSLDDHFDRQRKGIKLVLSDLLYIILSHHVEEGTSFHEGTGGHGVSGVVLTAPPLRKKTSLYEETSGLAVLGVVLTTAPPRKTPLHEGTGGHAVLNVVLTAAPPRNILSDLLSIEGAVSVGCTIELKRGRSWLIGGSRVVGVDITLPSQLSFFLSPSSEEKFSALEDHKLGEYVGPPVSLKIDPLVQPHYLRSRPIPLALADNVTREITSGTGCEAIPRSRSLSSGHHYNIQSPPPLHRGGYLSPSTLATSLPFSGLSEMASTNRAQTIPSDSDMSYTSTDNSDMEADTDGQGTFTMADNLGRKRKFRPRKHTQPKKTALTVTNKFDALKRADNITSTPDDQNTDKQPQTATATTPKIRYPPIVTLGTQNYNKITKLAKEIGTEIKITYVANGLKIHTTNKQEFELVQHLLKDMKQEFHTYTLPRDKPLKVVIKGLPPNMATEDIQQELMGLGFPVTDVRQFSRKTQADNTTQTKLPTQRQGGRGGTAVFIKNNIPHYSHNYNNPQNLEVAAVQVNTKSESILFAAIYKPPTKTLLEHDLNTITDSDTIFLAGDLNSKHTNWNSRLTNRDGRTFNEHAERNNYIVVGPGELTFYPSNPLHRPDIIDVVLTNMRVTSEELTRITLAPGAAPDGEWKCIHLIPNPKKRKSYPNKQLFITLATAGFHWDNRLGQPPSQRVTLVPLSAPDGEWICNQPRCQKPSLDDEEIYDLVVLMVTQKVLLSIAIENNVYLEQLNIKFALLNSPLKF</sequence>
<feature type="compositionally biased region" description="Polar residues" evidence="1">
    <location>
        <begin position="391"/>
        <end position="412"/>
    </location>
</feature>
<feature type="compositionally biased region" description="Polar residues" evidence="1">
    <location>
        <begin position="596"/>
        <end position="611"/>
    </location>
</feature>
<accession>A0A7R9P6P5</accession>
<protein>
    <submittedName>
        <fullName evidence="3">(California timema) hypothetical protein</fullName>
    </submittedName>
</protein>